<dbReference type="OrthoDB" id="8034930at2759"/>
<sequence>MNTDCMLTILSALLLLNRLEHTQAGVILHNGGSAVSHQSFTRLSHAPASSAAQVILPSPAKLIQTTVPAKFTLPQASSNLILPHQTEIVADTPTPRILSTGKRTIFEPEVGKFKDSRTLLSYTPAHLTYAAKPVVHQVLPQPKPVRNISYASLLPGPRSLSYSQ</sequence>
<organism evidence="2 3">
    <name type="scientific">Drosophila lebanonensis</name>
    <name type="common">Fruit fly</name>
    <name type="synonym">Scaptodrosophila lebanonensis</name>
    <dbReference type="NCBI Taxonomy" id="7225"/>
    <lineage>
        <taxon>Eukaryota</taxon>
        <taxon>Metazoa</taxon>
        <taxon>Ecdysozoa</taxon>
        <taxon>Arthropoda</taxon>
        <taxon>Hexapoda</taxon>
        <taxon>Insecta</taxon>
        <taxon>Pterygota</taxon>
        <taxon>Neoptera</taxon>
        <taxon>Endopterygota</taxon>
        <taxon>Diptera</taxon>
        <taxon>Brachycera</taxon>
        <taxon>Muscomorpha</taxon>
        <taxon>Ephydroidea</taxon>
        <taxon>Drosophilidae</taxon>
        <taxon>Scaptodrosophila</taxon>
    </lineage>
</organism>
<dbReference type="Proteomes" id="UP000504634">
    <property type="component" value="Unplaced"/>
</dbReference>
<proteinExistence type="predicted"/>
<evidence type="ECO:0000313" key="2">
    <source>
        <dbReference type="Proteomes" id="UP000504634"/>
    </source>
</evidence>
<evidence type="ECO:0000313" key="3">
    <source>
        <dbReference type="RefSeq" id="XP_030385718.1"/>
    </source>
</evidence>
<reference evidence="3" key="1">
    <citation type="submission" date="2025-08" db="UniProtKB">
        <authorList>
            <consortium name="RefSeq"/>
        </authorList>
    </citation>
    <scope>IDENTIFICATION</scope>
    <source>
        <strain evidence="3">11010-0011.00</strain>
        <tissue evidence="3">Whole body</tissue>
    </source>
</reference>
<feature type="chain" id="PRO_5026649665" evidence="1">
    <location>
        <begin position="25"/>
        <end position="164"/>
    </location>
</feature>
<dbReference type="AlphaFoldDB" id="A0A6J2UE69"/>
<accession>A0A6J2UE69</accession>
<keyword evidence="2" id="KW-1185">Reference proteome</keyword>
<name>A0A6J2UE69_DROLE</name>
<dbReference type="GeneID" id="115632628"/>
<gene>
    <name evidence="3" type="primary">LOC115632628</name>
</gene>
<evidence type="ECO:0000256" key="1">
    <source>
        <dbReference type="SAM" id="SignalP"/>
    </source>
</evidence>
<dbReference type="RefSeq" id="XP_030385718.1">
    <property type="nucleotide sequence ID" value="XM_030529858.1"/>
</dbReference>
<protein>
    <submittedName>
        <fullName evidence="3">Uncharacterized protein LOC115632628</fullName>
    </submittedName>
</protein>
<keyword evidence="1" id="KW-0732">Signal</keyword>
<feature type="signal peptide" evidence="1">
    <location>
        <begin position="1"/>
        <end position="24"/>
    </location>
</feature>